<dbReference type="Proteomes" id="UP000217790">
    <property type="component" value="Unassembled WGS sequence"/>
</dbReference>
<name>A0A2H3DHP3_ARMGA</name>
<keyword evidence="2" id="KW-1185">Reference proteome</keyword>
<dbReference type="InParanoid" id="A0A2H3DHP3"/>
<proteinExistence type="predicted"/>
<protein>
    <submittedName>
        <fullName evidence="1">Uncharacterized protein</fullName>
    </submittedName>
</protein>
<dbReference type="AlphaFoldDB" id="A0A2H3DHP3"/>
<evidence type="ECO:0000313" key="2">
    <source>
        <dbReference type="Proteomes" id="UP000217790"/>
    </source>
</evidence>
<reference evidence="2" key="1">
    <citation type="journal article" date="2017" name="Nat. Ecol. Evol.">
        <title>Genome expansion and lineage-specific genetic innovations in the forest pathogenic fungi Armillaria.</title>
        <authorList>
            <person name="Sipos G."/>
            <person name="Prasanna A.N."/>
            <person name="Walter M.C."/>
            <person name="O'Connor E."/>
            <person name="Balint B."/>
            <person name="Krizsan K."/>
            <person name="Kiss B."/>
            <person name="Hess J."/>
            <person name="Varga T."/>
            <person name="Slot J."/>
            <person name="Riley R."/>
            <person name="Boka B."/>
            <person name="Rigling D."/>
            <person name="Barry K."/>
            <person name="Lee J."/>
            <person name="Mihaltcheva S."/>
            <person name="LaButti K."/>
            <person name="Lipzen A."/>
            <person name="Waldron R."/>
            <person name="Moloney N.M."/>
            <person name="Sperisen C."/>
            <person name="Kredics L."/>
            <person name="Vagvoelgyi C."/>
            <person name="Patrignani A."/>
            <person name="Fitzpatrick D."/>
            <person name="Nagy I."/>
            <person name="Doyle S."/>
            <person name="Anderson J.B."/>
            <person name="Grigoriev I.V."/>
            <person name="Gueldener U."/>
            <person name="Muensterkoetter M."/>
            <person name="Nagy L.G."/>
        </authorList>
    </citation>
    <scope>NUCLEOTIDE SEQUENCE [LARGE SCALE GENOMIC DNA]</scope>
    <source>
        <strain evidence="2">Ar21-2</strain>
    </source>
</reference>
<evidence type="ECO:0000313" key="1">
    <source>
        <dbReference type="EMBL" id="PBK93354.1"/>
    </source>
</evidence>
<accession>A0A2H3DHP3</accession>
<sequence>MTSGHPEVGRPRVGYSCRHRRDTLACSSDTRPLADVVIIFAPQKSGGDVQQLSQRVGLGGTRDGFQAGVFEGKDPVHGSPCYRKRHLGTTCRVGRTGRTTGIFIWRNSWMLIFDKDNELPLEDYTPMRMPARERAVAADVESSTIQLRRIEIP</sequence>
<dbReference type="EMBL" id="KZ293656">
    <property type="protein sequence ID" value="PBK93354.1"/>
    <property type="molecule type" value="Genomic_DNA"/>
</dbReference>
<gene>
    <name evidence="1" type="ORF">ARMGADRAFT_1079691</name>
</gene>
<organism evidence="1 2">
    <name type="scientific">Armillaria gallica</name>
    <name type="common">Bulbous honey fungus</name>
    <name type="synonym">Armillaria bulbosa</name>
    <dbReference type="NCBI Taxonomy" id="47427"/>
    <lineage>
        <taxon>Eukaryota</taxon>
        <taxon>Fungi</taxon>
        <taxon>Dikarya</taxon>
        <taxon>Basidiomycota</taxon>
        <taxon>Agaricomycotina</taxon>
        <taxon>Agaricomycetes</taxon>
        <taxon>Agaricomycetidae</taxon>
        <taxon>Agaricales</taxon>
        <taxon>Marasmiineae</taxon>
        <taxon>Physalacriaceae</taxon>
        <taxon>Armillaria</taxon>
    </lineage>
</organism>